<comment type="caution">
    <text evidence="8">The sequence shown here is derived from an EMBL/GenBank/DDBJ whole genome shotgun (WGS) entry which is preliminary data.</text>
</comment>
<dbReference type="PANTHER" id="PTHR10253">
    <property type="entry name" value="POLYCOMB PROTEIN"/>
    <property type="match status" value="1"/>
</dbReference>
<evidence type="ECO:0000256" key="5">
    <source>
        <dbReference type="ARBA" id="ARBA00023163"/>
    </source>
</evidence>
<dbReference type="SMART" id="SM00320">
    <property type="entry name" value="WD40"/>
    <property type="match status" value="3"/>
</dbReference>
<keyword evidence="3" id="KW-0677">Repeat</keyword>
<evidence type="ECO:0000256" key="2">
    <source>
        <dbReference type="ARBA" id="ARBA00022574"/>
    </source>
</evidence>
<dbReference type="Pfam" id="PF00400">
    <property type="entry name" value="WD40"/>
    <property type="match status" value="3"/>
</dbReference>
<evidence type="ECO:0000313" key="8">
    <source>
        <dbReference type="EMBL" id="KAF2718602.1"/>
    </source>
</evidence>
<keyword evidence="4" id="KW-0805">Transcription regulation</keyword>
<evidence type="ECO:0000256" key="1">
    <source>
        <dbReference type="ARBA" id="ARBA00008075"/>
    </source>
</evidence>
<protein>
    <submittedName>
        <fullName evidence="8">WD40 repeat-like protein</fullName>
    </submittedName>
</protein>
<comment type="similarity">
    <text evidence="1">Belongs to the WD repeat ESC family.</text>
</comment>
<keyword evidence="5" id="KW-0804">Transcription</keyword>
<feature type="repeat" description="WD" evidence="6">
    <location>
        <begin position="120"/>
        <end position="155"/>
    </location>
</feature>
<proteinExistence type="inferred from homology"/>
<feature type="compositionally biased region" description="Low complexity" evidence="7">
    <location>
        <begin position="383"/>
        <end position="392"/>
    </location>
</feature>
<organism evidence="8 9">
    <name type="scientific">Polychaeton citri CBS 116435</name>
    <dbReference type="NCBI Taxonomy" id="1314669"/>
    <lineage>
        <taxon>Eukaryota</taxon>
        <taxon>Fungi</taxon>
        <taxon>Dikarya</taxon>
        <taxon>Ascomycota</taxon>
        <taxon>Pezizomycotina</taxon>
        <taxon>Dothideomycetes</taxon>
        <taxon>Dothideomycetidae</taxon>
        <taxon>Capnodiales</taxon>
        <taxon>Capnodiaceae</taxon>
        <taxon>Polychaeton</taxon>
    </lineage>
</organism>
<evidence type="ECO:0000256" key="4">
    <source>
        <dbReference type="ARBA" id="ARBA00023015"/>
    </source>
</evidence>
<evidence type="ECO:0000313" key="9">
    <source>
        <dbReference type="Proteomes" id="UP000799441"/>
    </source>
</evidence>
<evidence type="ECO:0000256" key="6">
    <source>
        <dbReference type="PROSITE-ProRule" id="PRU00221"/>
    </source>
</evidence>
<name>A0A9P4UK26_9PEZI</name>
<sequence length="488" mass="54557">MPTSELFPALKWCSRVMDSAASDERLFDVKWYPYATTDNDQIFAVCGLQNVVFVCRPKENADPPFEILRWWQHDEPDTAFNSIVWTKDPVSGNPIICVAGSRPRYITILDVFSGERTRTLQGHGKAVNDLAISPQSKSILASAAEDHTIRLWNLEAQYEEQPCVAIFAGGGHRQAILSLNFHPNGKWLLSGAQDNAVAMWAVPSLEELSNRPQNAEPLNVLYPAFFSTEVHAGYVDNVHFYGNLIISRASKDQSHHTIDNEILIWQIDNFDAEENPPFTPVLPEPGKATRSAFPHAPQSRGFRRVVTLDMPHTDRFYLRFGLLHAPNMRPILVMGNQRSRFSFWDLQLLEEGWSPAIEDRVGRPKRTVAQKSVGRGKSREKSSTPLSTTSSSARADGVEQGSEVGSGAIRPSAEPSSGVTAERMYELNDPFKRIEPHGKMIAKTTLSSKEHFQVEQMAWSPDGTWLIAACDKAILCVFHRDANFVNGT</sequence>
<dbReference type="InterPro" id="IPR051243">
    <property type="entry name" value="PcG_WD-repeat"/>
</dbReference>
<dbReference type="AlphaFoldDB" id="A0A9P4UK26"/>
<dbReference type="InterPro" id="IPR001680">
    <property type="entry name" value="WD40_rpt"/>
</dbReference>
<gene>
    <name evidence="8" type="ORF">K431DRAFT_287486</name>
</gene>
<reference evidence="8" key="1">
    <citation type="journal article" date="2020" name="Stud. Mycol.">
        <title>101 Dothideomycetes genomes: a test case for predicting lifestyles and emergence of pathogens.</title>
        <authorList>
            <person name="Haridas S."/>
            <person name="Albert R."/>
            <person name="Binder M."/>
            <person name="Bloem J."/>
            <person name="Labutti K."/>
            <person name="Salamov A."/>
            <person name="Andreopoulos B."/>
            <person name="Baker S."/>
            <person name="Barry K."/>
            <person name="Bills G."/>
            <person name="Bluhm B."/>
            <person name="Cannon C."/>
            <person name="Castanera R."/>
            <person name="Culley D."/>
            <person name="Daum C."/>
            <person name="Ezra D."/>
            <person name="Gonzalez J."/>
            <person name="Henrissat B."/>
            <person name="Kuo A."/>
            <person name="Liang C."/>
            <person name="Lipzen A."/>
            <person name="Lutzoni F."/>
            <person name="Magnuson J."/>
            <person name="Mondo S."/>
            <person name="Nolan M."/>
            <person name="Ohm R."/>
            <person name="Pangilinan J."/>
            <person name="Park H.-J."/>
            <person name="Ramirez L."/>
            <person name="Alfaro M."/>
            <person name="Sun H."/>
            <person name="Tritt A."/>
            <person name="Yoshinaga Y."/>
            <person name="Zwiers L.-H."/>
            <person name="Turgeon B."/>
            <person name="Goodwin S."/>
            <person name="Spatafora J."/>
            <person name="Crous P."/>
            <person name="Grigoriev I."/>
        </authorList>
    </citation>
    <scope>NUCLEOTIDE SEQUENCE</scope>
    <source>
        <strain evidence="8">CBS 116435</strain>
    </source>
</reference>
<dbReference type="Proteomes" id="UP000799441">
    <property type="component" value="Unassembled WGS sequence"/>
</dbReference>
<dbReference type="InterPro" id="IPR015943">
    <property type="entry name" value="WD40/YVTN_repeat-like_dom_sf"/>
</dbReference>
<keyword evidence="9" id="KW-1185">Reference proteome</keyword>
<dbReference type="PROSITE" id="PS50294">
    <property type="entry name" value="WD_REPEATS_REGION"/>
    <property type="match status" value="2"/>
</dbReference>
<dbReference type="OrthoDB" id="7318948at2759"/>
<accession>A0A9P4UK26</accession>
<keyword evidence="2 6" id="KW-0853">WD repeat</keyword>
<evidence type="ECO:0000256" key="7">
    <source>
        <dbReference type="SAM" id="MobiDB-lite"/>
    </source>
</evidence>
<dbReference type="InterPro" id="IPR036322">
    <property type="entry name" value="WD40_repeat_dom_sf"/>
</dbReference>
<dbReference type="SUPFAM" id="SSF50978">
    <property type="entry name" value="WD40 repeat-like"/>
    <property type="match status" value="1"/>
</dbReference>
<feature type="compositionally biased region" description="Basic residues" evidence="7">
    <location>
        <begin position="363"/>
        <end position="376"/>
    </location>
</feature>
<dbReference type="PROSITE" id="PS00678">
    <property type="entry name" value="WD_REPEATS_1"/>
    <property type="match status" value="1"/>
</dbReference>
<dbReference type="EMBL" id="MU003822">
    <property type="protein sequence ID" value="KAF2718602.1"/>
    <property type="molecule type" value="Genomic_DNA"/>
</dbReference>
<dbReference type="Gene3D" id="2.130.10.10">
    <property type="entry name" value="YVTN repeat-like/Quinoprotein amine dehydrogenase"/>
    <property type="match status" value="1"/>
</dbReference>
<feature type="repeat" description="WD" evidence="6">
    <location>
        <begin position="169"/>
        <end position="210"/>
    </location>
</feature>
<evidence type="ECO:0000256" key="3">
    <source>
        <dbReference type="ARBA" id="ARBA00022737"/>
    </source>
</evidence>
<feature type="region of interest" description="Disordered" evidence="7">
    <location>
        <begin position="361"/>
        <end position="420"/>
    </location>
</feature>
<dbReference type="InterPro" id="IPR019775">
    <property type="entry name" value="WD40_repeat_CS"/>
</dbReference>
<dbReference type="PROSITE" id="PS50082">
    <property type="entry name" value="WD_REPEATS_2"/>
    <property type="match status" value="2"/>
</dbReference>